<organism evidence="2 3">
    <name type="scientific">Coptotermes formosanus</name>
    <name type="common">Formosan subterranean termite</name>
    <dbReference type="NCBI Taxonomy" id="36987"/>
    <lineage>
        <taxon>Eukaryota</taxon>
        <taxon>Metazoa</taxon>
        <taxon>Ecdysozoa</taxon>
        <taxon>Arthropoda</taxon>
        <taxon>Hexapoda</taxon>
        <taxon>Insecta</taxon>
        <taxon>Pterygota</taxon>
        <taxon>Neoptera</taxon>
        <taxon>Polyneoptera</taxon>
        <taxon>Dictyoptera</taxon>
        <taxon>Blattodea</taxon>
        <taxon>Blattoidea</taxon>
        <taxon>Termitoidae</taxon>
        <taxon>Rhinotermitidae</taxon>
        <taxon>Coptotermes</taxon>
    </lineage>
</organism>
<gene>
    <name evidence="2" type="ORF">Cfor_02549</name>
</gene>
<accession>A0A6L2PT03</accession>
<comment type="caution">
    <text evidence="2">The sequence shown here is derived from an EMBL/GenBank/DDBJ whole genome shotgun (WGS) entry which is preliminary data.</text>
</comment>
<proteinExistence type="predicted"/>
<protein>
    <submittedName>
        <fullName evidence="2">Uncharacterized protein</fullName>
    </submittedName>
</protein>
<evidence type="ECO:0000313" key="3">
    <source>
        <dbReference type="Proteomes" id="UP000502823"/>
    </source>
</evidence>
<dbReference type="AlphaFoldDB" id="A0A6L2PT03"/>
<evidence type="ECO:0000313" key="2">
    <source>
        <dbReference type="EMBL" id="GFG35626.1"/>
    </source>
</evidence>
<name>A0A6L2PT03_COPFO</name>
<dbReference type="EMBL" id="BLKM01000560">
    <property type="protein sequence ID" value="GFG35626.1"/>
    <property type="molecule type" value="Genomic_DNA"/>
</dbReference>
<feature type="region of interest" description="Disordered" evidence="1">
    <location>
        <begin position="392"/>
        <end position="411"/>
    </location>
</feature>
<feature type="region of interest" description="Disordered" evidence="1">
    <location>
        <begin position="98"/>
        <end position="179"/>
    </location>
</feature>
<dbReference type="InParanoid" id="A0A6L2PT03"/>
<reference evidence="3" key="1">
    <citation type="submission" date="2020-01" db="EMBL/GenBank/DDBJ databases">
        <title>Draft genome sequence of the Termite Coptotermes fromosanus.</title>
        <authorList>
            <person name="Itakura S."/>
            <person name="Yosikawa Y."/>
            <person name="Umezawa K."/>
        </authorList>
    </citation>
    <scope>NUCLEOTIDE SEQUENCE [LARGE SCALE GENOMIC DNA]</scope>
</reference>
<evidence type="ECO:0000256" key="1">
    <source>
        <dbReference type="SAM" id="MobiDB-lite"/>
    </source>
</evidence>
<keyword evidence="3" id="KW-1185">Reference proteome</keyword>
<feature type="compositionally biased region" description="Polar residues" evidence="1">
    <location>
        <begin position="397"/>
        <end position="411"/>
    </location>
</feature>
<sequence>MRQKKEKCRQVSVFSSLASESGPQPVIKVEKHFEAAWEVKSSSRREDTPIRHSLVNKLPSFITDDIEEQVEGGLQPQQQILKSEPQYSERKWKSTAVLNSRPRVMKETNKSRSHNGAELPTTSRSRQSSRNKGCKRQAESHVTFMNATSSMTGSSSSVQENFSSSMIQPSGSHLHSAVEDKQTCSSETVILHENNPSFPATMKSASDEHGATRVLTLTQSLACSLSQKPYNSSLYAETAIPHKDGNLKCSECENSVVCKHRYSSLINNSESFSNVKQVKSSEISNYRLKFDKKPNDKEPEVVGMTGLIPSGNVLDSENSVNAEKRTRQVEKILSELASWRKKQSNIQTVQYNSKGHIPNKRKGRADCKKLHQKMAASDTLISLIPKHCDSLPRQQEIPDTSNSCSLGSHCK</sequence>
<dbReference type="Proteomes" id="UP000502823">
    <property type="component" value="Unassembled WGS sequence"/>
</dbReference>
<feature type="compositionally biased region" description="Low complexity" evidence="1">
    <location>
        <begin position="148"/>
        <end position="165"/>
    </location>
</feature>